<protein>
    <recommendedName>
        <fullName evidence="8">Rhamnulokinase</fullName>
        <ecNumber evidence="8">2.7.1.5</ecNumber>
    </recommendedName>
</protein>
<evidence type="ECO:0000259" key="9">
    <source>
        <dbReference type="Pfam" id="PF00370"/>
    </source>
</evidence>
<dbReference type="SUPFAM" id="SSF53067">
    <property type="entry name" value="Actin-like ATPase domain"/>
    <property type="match status" value="2"/>
</dbReference>
<dbReference type="CDD" id="cd07771">
    <property type="entry name" value="ASKHA_NBD_FGGY_RhaB-like"/>
    <property type="match status" value="1"/>
</dbReference>
<organism evidence="11 12">
    <name type="scientific">Lacrimispora sphenoides JCM 1415</name>
    <dbReference type="NCBI Taxonomy" id="1297793"/>
    <lineage>
        <taxon>Bacteria</taxon>
        <taxon>Bacillati</taxon>
        <taxon>Bacillota</taxon>
        <taxon>Clostridia</taxon>
        <taxon>Lachnospirales</taxon>
        <taxon>Lachnospiraceae</taxon>
        <taxon>Lacrimispora</taxon>
    </lineage>
</organism>
<evidence type="ECO:0000256" key="1">
    <source>
        <dbReference type="ARBA" id="ARBA00009156"/>
    </source>
</evidence>
<keyword evidence="2" id="KW-0808">Transferase</keyword>
<evidence type="ECO:0000256" key="3">
    <source>
        <dbReference type="ARBA" id="ARBA00022741"/>
    </source>
</evidence>
<keyword evidence="12" id="KW-1185">Reference proteome</keyword>
<name>A0ABY1C1F9_9FIRM</name>
<keyword evidence="7" id="KW-0684">Rhamnose metabolism</keyword>
<evidence type="ECO:0000256" key="8">
    <source>
        <dbReference type="NCBIfam" id="TIGR02627"/>
    </source>
</evidence>
<dbReference type="Pfam" id="PF02782">
    <property type="entry name" value="FGGY_C"/>
    <property type="match status" value="1"/>
</dbReference>
<dbReference type="InterPro" id="IPR018484">
    <property type="entry name" value="FGGY_N"/>
</dbReference>
<dbReference type="PANTHER" id="PTHR10196:SF93">
    <property type="entry name" value="L-RHAMNULOKINASE"/>
    <property type="match status" value="1"/>
</dbReference>
<evidence type="ECO:0000259" key="10">
    <source>
        <dbReference type="Pfam" id="PF02782"/>
    </source>
</evidence>
<evidence type="ECO:0000313" key="12">
    <source>
        <dbReference type="Proteomes" id="UP000198970"/>
    </source>
</evidence>
<proteinExistence type="inferred from homology"/>
<dbReference type="NCBIfam" id="TIGR02627">
    <property type="entry name" value="rhamnulo_kin"/>
    <property type="match status" value="1"/>
</dbReference>
<evidence type="ECO:0000313" key="11">
    <source>
        <dbReference type="EMBL" id="SET52412.1"/>
    </source>
</evidence>
<evidence type="ECO:0000256" key="5">
    <source>
        <dbReference type="ARBA" id="ARBA00022840"/>
    </source>
</evidence>
<dbReference type="EMBL" id="LT630003">
    <property type="protein sequence ID" value="SET52412.1"/>
    <property type="molecule type" value="Genomic_DNA"/>
</dbReference>
<accession>A0ABY1C1F9</accession>
<dbReference type="Pfam" id="PF00370">
    <property type="entry name" value="FGGY_N"/>
    <property type="match status" value="1"/>
</dbReference>
<comment type="similarity">
    <text evidence="1">Belongs to the FGGY kinase family.</text>
</comment>
<feature type="domain" description="Carbohydrate kinase FGGY C-terminal" evidence="10">
    <location>
        <begin position="302"/>
        <end position="493"/>
    </location>
</feature>
<gene>
    <name evidence="11" type="ORF">SAMN02745906_0192</name>
</gene>
<reference evidence="11 12" key="1">
    <citation type="submission" date="2016-10" db="EMBL/GenBank/DDBJ databases">
        <authorList>
            <person name="Varghese N."/>
            <person name="Submissions S."/>
        </authorList>
    </citation>
    <scope>NUCLEOTIDE SEQUENCE [LARGE SCALE GENOMIC DNA]</scope>
    <source>
        <strain evidence="11 12">ATCC 19403</strain>
    </source>
</reference>
<sequence>MPEKTDRKEGIPCGYTFTPGKTGGPCPESVGREEENKGRVVYMEKYYLAVDIGASSGRHILGTVKEGKLVLQEIYRFDNGMKQKDGHLCWDVESLFHEIKEGMKQCRKLGKIPAAMGIDTWAVDFVLLDGENRILGNAVGYRDDRTKGMDEKLYEIISLKDLYGRTGIQKQIFNTVYQLLAVREENPEYLEKGESFLMIPDYFHYLLTGVKKQEYTNATTTQLVSAETGTWDYELIRKLGLPERLFGELSMPGTSVGPLAKAIEEEVGFTCQVVLPATHDTGAAVMAVPLDPDGEDSMDGLLYISSGTWSLMGTELPKANCTMESMEANFTNEGGYDHRFRYLKNIMGLWMIQSVKKDLKEKGEAYSFAELCRMASEEAIPSIVDCNDSVFLSPESMIMEVQDFCGRSGMAVPKTPGQIAAVIYNSLAVCYGNTVKELESITGRTYPAIHVVGGGSNAEYLNRLTADRTGRTVYAGPGEATAIGNLLAQMLAAGEFESLKQAREAVYRSFAVKEYKPGN</sequence>
<dbReference type="PANTHER" id="PTHR10196">
    <property type="entry name" value="SUGAR KINASE"/>
    <property type="match status" value="1"/>
</dbReference>
<dbReference type="InterPro" id="IPR018485">
    <property type="entry name" value="FGGY_C"/>
</dbReference>
<evidence type="ECO:0000256" key="2">
    <source>
        <dbReference type="ARBA" id="ARBA00022679"/>
    </source>
</evidence>
<keyword evidence="6" id="KW-1015">Disulfide bond</keyword>
<feature type="domain" description="Carbohydrate kinase FGGY N-terminal" evidence="9">
    <location>
        <begin position="46"/>
        <end position="285"/>
    </location>
</feature>
<dbReference type="EC" id="2.7.1.5" evidence="8"/>
<keyword evidence="5" id="KW-0067">ATP-binding</keyword>
<evidence type="ECO:0000256" key="4">
    <source>
        <dbReference type="ARBA" id="ARBA00022777"/>
    </source>
</evidence>
<dbReference type="Proteomes" id="UP000198970">
    <property type="component" value="Chromosome I"/>
</dbReference>
<dbReference type="InterPro" id="IPR043129">
    <property type="entry name" value="ATPase_NBD"/>
</dbReference>
<dbReference type="Gene3D" id="3.30.420.40">
    <property type="match status" value="2"/>
</dbReference>
<keyword evidence="4" id="KW-0418">Kinase</keyword>
<evidence type="ECO:0000256" key="7">
    <source>
        <dbReference type="ARBA" id="ARBA00023308"/>
    </source>
</evidence>
<evidence type="ECO:0000256" key="6">
    <source>
        <dbReference type="ARBA" id="ARBA00023157"/>
    </source>
</evidence>
<dbReference type="InterPro" id="IPR013449">
    <property type="entry name" value="Rhamnulokinase"/>
</dbReference>
<keyword evidence="3" id="KW-0547">Nucleotide-binding</keyword>